<keyword evidence="2 3" id="KW-0687">Ribonucleoprotein</keyword>
<dbReference type="InterPro" id="IPR000307">
    <property type="entry name" value="Ribosomal_bS16"/>
</dbReference>
<dbReference type="PANTHER" id="PTHR12919:SF20">
    <property type="entry name" value="SMALL RIBOSOMAL SUBUNIT PROTEIN BS16M"/>
    <property type="match status" value="1"/>
</dbReference>
<dbReference type="HAMAP" id="MF_00385">
    <property type="entry name" value="Ribosomal_bS16"/>
    <property type="match status" value="1"/>
</dbReference>
<evidence type="ECO:0000256" key="2">
    <source>
        <dbReference type="ARBA" id="ARBA00023274"/>
    </source>
</evidence>
<dbReference type="GO" id="GO:0005737">
    <property type="term" value="C:cytoplasm"/>
    <property type="evidence" value="ECO:0007669"/>
    <property type="project" value="UniProtKB-ARBA"/>
</dbReference>
<dbReference type="Proteomes" id="UP000298673">
    <property type="component" value="Chromosome"/>
</dbReference>
<dbReference type="SUPFAM" id="SSF54565">
    <property type="entry name" value="Ribosomal protein S16"/>
    <property type="match status" value="1"/>
</dbReference>
<gene>
    <name evidence="3" type="primary">rpsP</name>
    <name evidence="4" type="ORF">D9V75_01895</name>
</gene>
<evidence type="ECO:0000256" key="1">
    <source>
        <dbReference type="ARBA" id="ARBA00022980"/>
    </source>
</evidence>
<dbReference type="GO" id="GO:0015935">
    <property type="term" value="C:small ribosomal subunit"/>
    <property type="evidence" value="ECO:0007669"/>
    <property type="project" value="TreeGrafter"/>
</dbReference>
<dbReference type="Gene3D" id="3.30.1320.10">
    <property type="match status" value="1"/>
</dbReference>
<keyword evidence="1 3" id="KW-0689">Ribosomal protein</keyword>
<dbReference type="OrthoDB" id="9807878at2"/>
<accession>A0A4D6Y5M8</accession>
<evidence type="ECO:0000313" key="4">
    <source>
        <dbReference type="EMBL" id="QCI24449.1"/>
    </source>
</evidence>
<dbReference type="GO" id="GO:0003735">
    <property type="term" value="F:structural constituent of ribosome"/>
    <property type="evidence" value="ECO:0007669"/>
    <property type="project" value="InterPro"/>
</dbReference>
<sequence>MVKIRLSRYGIKKRPFYKIVVADSRFPRNGRFIERIGYFDPISKSLLGSLQINLNRVEYWIKKGALISERAKKLIQIQKNKKDSNN</sequence>
<dbReference type="AlphaFoldDB" id="A0A4D6Y5M8"/>
<comment type="similarity">
    <text evidence="3">Belongs to the bacterial ribosomal protein bS16 family.</text>
</comment>
<dbReference type="NCBIfam" id="TIGR00002">
    <property type="entry name" value="S16"/>
    <property type="match status" value="1"/>
</dbReference>
<evidence type="ECO:0000313" key="5">
    <source>
        <dbReference type="Proteomes" id="UP000298673"/>
    </source>
</evidence>
<dbReference type="RefSeq" id="WP_158343701.1">
    <property type="nucleotide sequence ID" value="NZ_CP034861.1"/>
</dbReference>
<proteinExistence type="inferred from homology"/>
<dbReference type="EMBL" id="CP034861">
    <property type="protein sequence ID" value="QCI24449.1"/>
    <property type="molecule type" value="Genomic_DNA"/>
</dbReference>
<reference evidence="4 5" key="1">
    <citation type="submission" date="2018-12" db="EMBL/GenBank/DDBJ databases">
        <authorList>
            <person name="Chong R.A."/>
        </authorList>
    </citation>
    <scope>NUCLEOTIDE SEQUENCE [LARGE SCALE GENOMIC DNA]</scope>
    <source>
        <strain evidence="4 5">Mst</strain>
    </source>
</reference>
<evidence type="ECO:0000256" key="3">
    <source>
        <dbReference type="HAMAP-Rule" id="MF_00385"/>
    </source>
</evidence>
<name>A0A4D6Y5M8_9GAMM</name>
<dbReference type="InterPro" id="IPR023803">
    <property type="entry name" value="Ribosomal_bS16_dom_sf"/>
</dbReference>
<dbReference type="GO" id="GO:0006412">
    <property type="term" value="P:translation"/>
    <property type="evidence" value="ECO:0007669"/>
    <property type="project" value="UniProtKB-UniRule"/>
</dbReference>
<reference evidence="4 5" key="2">
    <citation type="submission" date="2019-05" db="EMBL/GenBank/DDBJ databases">
        <title>Genome evolution of the obligate endosymbiont Buchnera aphidicola.</title>
        <authorList>
            <person name="Moran N.A."/>
        </authorList>
    </citation>
    <scope>NUCLEOTIDE SEQUENCE [LARGE SCALE GENOMIC DNA]</scope>
    <source>
        <strain evidence="4 5">Mst</strain>
    </source>
</reference>
<protein>
    <recommendedName>
        <fullName evidence="3">Small ribosomal subunit protein bS16</fullName>
    </recommendedName>
</protein>
<organism evidence="4 5">
    <name type="scientific">Buchnera aphidicola</name>
    <name type="common">Muscaphis stroyani</name>
    <dbReference type="NCBI Taxonomy" id="1241869"/>
    <lineage>
        <taxon>Bacteria</taxon>
        <taxon>Pseudomonadati</taxon>
        <taxon>Pseudomonadota</taxon>
        <taxon>Gammaproteobacteria</taxon>
        <taxon>Enterobacterales</taxon>
        <taxon>Erwiniaceae</taxon>
        <taxon>Buchnera</taxon>
    </lineage>
</organism>
<dbReference type="PANTHER" id="PTHR12919">
    <property type="entry name" value="30S RIBOSOMAL PROTEIN S16"/>
    <property type="match status" value="1"/>
</dbReference>
<dbReference type="Pfam" id="PF00886">
    <property type="entry name" value="Ribosomal_S16"/>
    <property type="match status" value="1"/>
</dbReference>